<dbReference type="RefSeq" id="WP_377428569.1">
    <property type="nucleotide sequence ID" value="NZ_JBHSPR010000037.1"/>
</dbReference>
<accession>A0ABW1KGM9</accession>
<dbReference type="InterPro" id="IPR025238">
    <property type="entry name" value="DUF4184"/>
</dbReference>
<keyword evidence="3" id="KW-1185">Reference proteome</keyword>
<proteinExistence type="predicted"/>
<sequence>MPLTLPTHPTVVIVLKRWRPRWFDGVALTIGAVAPDLAFAADGYGVTIHSHAWHAPLWWALPLALVATRLVRWAAPTIAAQLPSGGRLALRDYGTLGLARHRWQVTTISALVGAATHIGWDAFTHPTVDGGRVIFPFLHEQVWPGMPWWEFLSVASDLFGLVAGAVLVVQIGRSGLLRRWYGPPPATVRRPLPFWSVAAVVFTLGLALLPAQPVRLPADQAVRVLLITAVALLAGAAAAHGPRAAGTGVPAALGGAGCSVSGGEGAYGMVSAPLDPAPADGGLEDAEPAE</sequence>
<reference evidence="3" key="1">
    <citation type="journal article" date="2019" name="Int. J. Syst. Evol. Microbiol.">
        <title>The Global Catalogue of Microorganisms (GCM) 10K type strain sequencing project: providing services to taxonomists for standard genome sequencing and annotation.</title>
        <authorList>
            <consortium name="The Broad Institute Genomics Platform"/>
            <consortium name="The Broad Institute Genome Sequencing Center for Infectious Disease"/>
            <person name="Wu L."/>
            <person name="Ma J."/>
        </authorList>
    </citation>
    <scope>NUCLEOTIDE SEQUENCE [LARGE SCALE GENOMIC DNA]</scope>
    <source>
        <strain evidence="3">ZS-35-S2</strain>
    </source>
</reference>
<evidence type="ECO:0000256" key="1">
    <source>
        <dbReference type="SAM" id="MobiDB-lite"/>
    </source>
</evidence>
<protein>
    <submittedName>
        <fullName evidence="2">DUF4184 family protein</fullName>
    </submittedName>
</protein>
<organism evidence="2 3">
    <name type="scientific">Plantactinospora solaniradicis</name>
    <dbReference type="NCBI Taxonomy" id="1723736"/>
    <lineage>
        <taxon>Bacteria</taxon>
        <taxon>Bacillati</taxon>
        <taxon>Actinomycetota</taxon>
        <taxon>Actinomycetes</taxon>
        <taxon>Micromonosporales</taxon>
        <taxon>Micromonosporaceae</taxon>
        <taxon>Plantactinospora</taxon>
    </lineage>
</organism>
<evidence type="ECO:0000313" key="3">
    <source>
        <dbReference type="Proteomes" id="UP001596203"/>
    </source>
</evidence>
<name>A0ABW1KGM9_9ACTN</name>
<comment type="caution">
    <text evidence="2">The sequence shown here is derived from an EMBL/GenBank/DDBJ whole genome shotgun (WGS) entry which is preliminary data.</text>
</comment>
<gene>
    <name evidence="2" type="ORF">ACFP2T_32590</name>
</gene>
<feature type="region of interest" description="Disordered" evidence="1">
    <location>
        <begin position="271"/>
        <end position="290"/>
    </location>
</feature>
<dbReference type="Proteomes" id="UP001596203">
    <property type="component" value="Unassembled WGS sequence"/>
</dbReference>
<dbReference type="EMBL" id="JBHSPR010000037">
    <property type="protein sequence ID" value="MFC6020897.1"/>
    <property type="molecule type" value="Genomic_DNA"/>
</dbReference>
<evidence type="ECO:0000313" key="2">
    <source>
        <dbReference type="EMBL" id="MFC6020897.1"/>
    </source>
</evidence>
<dbReference type="Pfam" id="PF13803">
    <property type="entry name" value="DUF4184"/>
    <property type="match status" value="1"/>
</dbReference>